<dbReference type="AlphaFoldDB" id="A0A0C1E2Z7"/>
<accession>A0A0C1E2Z7</accession>
<gene>
    <name evidence="1" type="ORF">MCC93_23880</name>
</gene>
<dbReference type="EMBL" id="JUFZ01000116">
    <property type="protein sequence ID" value="KIC06124.1"/>
    <property type="molecule type" value="Genomic_DNA"/>
</dbReference>
<name>A0A0C1E2Z7_9NEIS</name>
<dbReference type="Proteomes" id="UP000031390">
    <property type="component" value="Unassembled WGS sequence"/>
</dbReference>
<proteinExistence type="predicted"/>
<evidence type="ECO:0000313" key="2">
    <source>
        <dbReference type="Proteomes" id="UP000031390"/>
    </source>
</evidence>
<reference evidence="1 2" key="1">
    <citation type="submission" date="2014-12" db="EMBL/GenBank/DDBJ databases">
        <title>Genome sequence of Morococcus cerebrosus.</title>
        <authorList>
            <person name="Shin S.-K."/>
            <person name="Yi H."/>
        </authorList>
    </citation>
    <scope>NUCLEOTIDE SEQUENCE [LARGE SCALE GENOMIC DNA]</scope>
    <source>
        <strain evidence="1 2">CIP 81.93</strain>
    </source>
</reference>
<evidence type="ECO:0000313" key="1">
    <source>
        <dbReference type="EMBL" id="KIC06124.1"/>
    </source>
</evidence>
<sequence>MSRIVDPNEKNYQLFFRKNMQTSIKRRAFQRFFTQMRYINHFNTNDFYHREQVGRFGFSDDLIIR</sequence>
<comment type="caution">
    <text evidence="1">The sequence shown here is derived from an EMBL/GenBank/DDBJ whole genome shotgun (WGS) entry which is preliminary data.</text>
</comment>
<organism evidence="1 2">
    <name type="scientific">Morococcus cerebrosus</name>
    <dbReference type="NCBI Taxonomy" id="1056807"/>
    <lineage>
        <taxon>Bacteria</taxon>
        <taxon>Pseudomonadati</taxon>
        <taxon>Pseudomonadota</taxon>
        <taxon>Betaproteobacteria</taxon>
        <taxon>Neisseriales</taxon>
        <taxon>Neisseriaceae</taxon>
        <taxon>Morococcus</taxon>
    </lineage>
</organism>
<protein>
    <submittedName>
        <fullName evidence="1">Uncharacterized protein</fullName>
    </submittedName>
</protein>